<accession>A0A7V1LKT0</accession>
<organism evidence="12">
    <name type="scientific">Caldithrix abyssi</name>
    <dbReference type="NCBI Taxonomy" id="187145"/>
    <lineage>
        <taxon>Bacteria</taxon>
        <taxon>Pseudomonadati</taxon>
        <taxon>Calditrichota</taxon>
        <taxon>Calditrichia</taxon>
        <taxon>Calditrichales</taxon>
        <taxon>Calditrichaceae</taxon>
        <taxon>Caldithrix</taxon>
    </lineage>
</organism>
<keyword evidence="7 8" id="KW-0739">Sodium transport</keyword>
<evidence type="ECO:0000256" key="8">
    <source>
        <dbReference type="HAMAP-Rule" id="MF_00425"/>
    </source>
</evidence>
<protein>
    <recommendedName>
        <fullName evidence="8">Na(+)-translocating NADH-quinone reductase subunit A</fullName>
        <shortName evidence="8">Na(+)-NQR subunit A</shortName>
        <shortName evidence="8">Na(+)-translocating NQR subunit A</shortName>
        <ecNumber evidence="8">7.2.1.1</ecNumber>
    </recommendedName>
    <alternativeName>
        <fullName evidence="8">NQR complex subunit A</fullName>
    </alternativeName>
    <alternativeName>
        <fullName evidence="8">NQR-1 subunit A</fullName>
    </alternativeName>
</protein>
<keyword evidence="4 8" id="KW-0915">Sodium</keyword>
<evidence type="ECO:0000313" key="12">
    <source>
        <dbReference type="EMBL" id="HED09799.1"/>
    </source>
</evidence>
<dbReference type="InterPro" id="IPR022615">
    <property type="entry name" value="NqrA_C_domain"/>
</dbReference>
<comment type="caution">
    <text evidence="12">The sequence shown here is derived from an EMBL/GenBank/DDBJ whole genome shotgun (WGS) entry which is preliminary data.</text>
</comment>
<keyword evidence="3 8" id="KW-0520">NAD</keyword>
<keyword evidence="1 8" id="KW-0813">Transport</keyword>
<sequence length="454" mass="50078">MSDFKLKKGFDIRLVGEAEKRIVELPAPKMVALKPQDFRGLKAKLEVHEGDTVKQGTPLFYAKSNENIKFVSPVSGTVKAIKRGERRALMEIIVENDGQNNSEKVDVPGREGIKTAGREKLQAVMMQGGVWPFIIRRPFSKIALAGDTPRDIFISGMDTGPLAPDMALVMEGLEDDFQAGIDALAQMTEGKVYLGIDSRAKSAVPAFNQATGVEKNYFSGPHPAGNVGVHIHHVKPLKSGEVVWTVKPYGVAMIGRFLKTGLFPQERVVAVAGSSVKEPVYYKTITGVSLEDLFAQNGITDEEPRYISGNVLTGTRVLKSGFVGFYDNLVSVIPEGPKERKLLGWYLPGFKELSHSRTFMSRWFPSRAYKVNTLLHGADRAFVMSGDYESVLPMDIYPVFLVKSILANDFEEMEGLGLMELDEEDVALCSYICPSKYDFGGIIRQGLDIVEKEG</sequence>
<comment type="function">
    <text evidence="8">NQR complex catalyzes the reduction of ubiquinone-1 to ubiquinol by two successive reactions, coupled with the transport of Na(+) ions from the cytoplasm to the periplasm. NqrA to NqrE are probably involved in the second step, the conversion of ubisemiquinone to ubiquinol.</text>
</comment>
<dbReference type="Pfam" id="PF24836">
    <property type="entry name" value="NQRA_2nd"/>
    <property type="match status" value="1"/>
</dbReference>
<dbReference type="Proteomes" id="UP000886005">
    <property type="component" value="Unassembled WGS sequence"/>
</dbReference>
<gene>
    <name evidence="8" type="primary">nqrA</name>
    <name evidence="12" type="ORF">ENJ10_03860</name>
</gene>
<dbReference type="Pfam" id="PF05896">
    <property type="entry name" value="NQRA_N"/>
    <property type="match status" value="1"/>
</dbReference>
<feature type="domain" description="Na(+)-translocating NADH-quinone reductase subunit A C-terminal" evidence="10">
    <location>
        <begin position="268"/>
        <end position="317"/>
    </location>
</feature>
<dbReference type="GO" id="GO:0006814">
    <property type="term" value="P:sodium ion transport"/>
    <property type="evidence" value="ECO:0007669"/>
    <property type="project" value="UniProtKB-UniRule"/>
</dbReference>
<dbReference type="EMBL" id="DRLD01000102">
    <property type="protein sequence ID" value="HED09799.1"/>
    <property type="molecule type" value="Genomic_DNA"/>
</dbReference>
<dbReference type="PANTHER" id="PTHR37839:SF1">
    <property type="entry name" value="NA(+)-TRANSLOCATING NADH-QUINONE REDUCTASE SUBUNIT A"/>
    <property type="match status" value="1"/>
</dbReference>
<comment type="subunit">
    <text evidence="8">Composed of six subunits; NqrA, NqrB, NqrC, NqrD, NqrE and NqrF.</text>
</comment>
<dbReference type="InterPro" id="IPR008703">
    <property type="entry name" value="NqrA"/>
</dbReference>
<dbReference type="HAMAP" id="MF_00425">
    <property type="entry name" value="NqrA"/>
    <property type="match status" value="1"/>
</dbReference>
<keyword evidence="5 8" id="KW-0406">Ion transport</keyword>
<dbReference type="PANTHER" id="PTHR37839">
    <property type="entry name" value="NA(+)-TRANSLOCATING NADH-QUINONE REDUCTASE SUBUNIT A"/>
    <property type="match status" value="1"/>
</dbReference>
<dbReference type="GO" id="GO:0016655">
    <property type="term" value="F:oxidoreductase activity, acting on NAD(P)H, quinone or similar compound as acceptor"/>
    <property type="evidence" value="ECO:0007669"/>
    <property type="project" value="UniProtKB-UniRule"/>
</dbReference>
<keyword evidence="2 8" id="KW-1278">Translocase</keyword>
<comment type="similarity">
    <text evidence="8">Belongs to the NqrA family.</text>
</comment>
<dbReference type="InterPro" id="IPR056148">
    <property type="entry name" value="NQRA_2nd"/>
</dbReference>
<evidence type="ECO:0000256" key="2">
    <source>
        <dbReference type="ARBA" id="ARBA00022967"/>
    </source>
</evidence>
<dbReference type="NCBIfam" id="NF003761">
    <property type="entry name" value="PRK05352.1-4"/>
    <property type="match status" value="1"/>
</dbReference>
<dbReference type="EC" id="7.2.1.1" evidence="8"/>
<evidence type="ECO:0000256" key="7">
    <source>
        <dbReference type="ARBA" id="ARBA00023201"/>
    </source>
</evidence>
<feature type="domain" description="NqrA second alpha/beta" evidence="11">
    <location>
        <begin position="118"/>
        <end position="262"/>
    </location>
</feature>
<reference evidence="12" key="1">
    <citation type="journal article" date="2020" name="mSystems">
        <title>Genome- and Community-Level Interaction Insights into Carbon Utilization and Element Cycling Functions of Hydrothermarchaeota in Hydrothermal Sediment.</title>
        <authorList>
            <person name="Zhou Z."/>
            <person name="Liu Y."/>
            <person name="Xu W."/>
            <person name="Pan J."/>
            <person name="Luo Z.H."/>
            <person name="Li M."/>
        </authorList>
    </citation>
    <scope>NUCLEOTIDE SEQUENCE [LARGE SCALE GENOMIC DNA]</scope>
    <source>
        <strain evidence="12">HyVt-456</strain>
    </source>
</reference>
<dbReference type="AlphaFoldDB" id="A0A7V1LKT0"/>
<evidence type="ECO:0000256" key="1">
    <source>
        <dbReference type="ARBA" id="ARBA00022448"/>
    </source>
</evidence>
<dbReference type="Pfam" id="PF11973">
    <property type="entry name" value="NQRA_SLBB"/>
    <property type="match status" value="1"/>
</dbReference>
<evidence type="ECO:0000256" key="4">
    <source>
        <dbReference type="ARBA" id="ARBA00023053"/>
    </source>
</evidence>
<evidence type="ECO:0000259" key="10">
    <source>
        <dbReference type="Pfam" id="PF11973"/>
    </source>
</evidence>
<keyword evidence="6 8" id="KW-0830">Ubiquinone</keyword>
<evidence type="ECO:0000256" key="6">
    <source>
        <dbReference type="ARBA" id="ARBA00023075"/>
    </source>
</evidence>
<dbReference type="NCBIfam" id="TIGR01936">
    <property type="entry name" value="nqrA"/>
    <property type="match status" value="1"/>
</dbReference>
<evidence type="ECO:0000259" key="9">
    <source>
        <dbReference type="Pfam" id="PF05896"/>
    </source>
</evidence>
<comment type="catalytic activity">
    <reaction evidence="8">
        <text>a ubiquinone + n Na(+)(in) + NADH + H(+) = a ubiquinol + n Na(+)(out) + NAD(+)</text>
        <dbReference type="Rhea" id="RHEA:47748"/>
        <dbReference type="Rhea" id="RHEA-COMP:9565"/>
        <dbReference type="Rhea" id="RHEA-COMP:9566"/>
        <dbReference type="ChEBI" id="CHEBI:15378"/>
        <dbReference type="ChEBI" id="CHEBI:16389"/>
        <dbReference type="ChEBI" id="CHEBI:17976"/>
        <dbReference type="ChEBI" id="CHEBI:29101"/>
        <dbReference type="ChEBI" id="CHEBI:57540"/>
        <dbReference type="ChEBI" id="CHEBI:57945"/>
        <dbReference type="EC" id="7.2.1.1"/>
    </reaction>
</comment>
<dbReference type="InterPro" id="IPR056147">
    <property type="entry name" value="NQRA_N"/>
</dbReference>
<evidence type="ECO:0000259" key="11">
    <source>
        <dbReference type="Pfam" id="PF24836"/>
    </source>
</evidence>
<evidence type="ECO:0000256" key="5">
    <source>
        <dbReference type="ARBA" id="ARBA00023065"/>
    </source>
</evidence>
<proteinExistence type="inferred from homology"/>
<name>A0A7V1LKT0_CALAY</name>
<evidence type="ECO:0000256" key="3">
    <source>
        <dbReference type="ARBA" id="ARBA00023027"/>
    </source>
</evidence>
<feature type="domain" description="NqrA N-terminal barrel-sandwich hybrid" evidence="9">
    <location>
        <begin position="5"/>
        <end position="96"/>
    </location>
</feature>